<accession>A0A7Z7YQR2</accession>
<dbReference type="AlphaFoldDB" id="A0A7Z7YQR2"/>
<dbReference type="Proteomes" id="UP000292187">
    <property type="component" value="Unassembled WGS sequence"/>
</dbReference>
<organism evidence="1 2">
    <name type="scientific">Escherichia albertii</name>
    <dbReference type="NCBI Taxonomy" id="208962"/>
    <lineage>
        <taxon>Bacteria</taxon>
        <taxon>Pseudomonadati</taxon>
        <taxon>Pseudomonadota</taxon>
        <taxon>Gammaproteobacteria</taxon>
        <taxon>Enterobacterales</taxon>
        <taxon>Enterobacteriaceae</taxon>
        <taxon>Escherichia</taxon>
    </lineage>
</organism>
<comment type="caution">
    <text evidence="1">The sequence shown here is derived from an EMBL/GenBank/DDBJ whole genome shotgun (WGS) entry which is preliminary data.</text>
</comment>
<dbReference type="EMBL" id="SIZV01000002">
    <property type="protein sequence ID" value="TBR55847.1"/>
    <property type="molecule type" value="Genomic_DNA"/>
</dbReference>
<proteinExistence type="predicted"/>
<name>A0A7Z7YQR2_ESCAL</name>
<protein>
    <submittedName>
        <fullName evidence="1">Uncharacterized protein</fullName>
    </submittedName>
</protein>
<evidence type="ECO:0000313" key="1">
    <source>
        <dbReference type="EMBL" id="TBR55847.1"/>
    </source>
</evidence>
<reference evidence="1 2" key="1">
    <citation type="submission" date="2019-02" db="EMBL/GenBank/DDBJ databases">
        <title>Draft genome sequence of Escherichia albertii strain Mex-12/320a, isolated from an infant with diarrhea, harboring virulence genes associated with diarrheagenic strains of enteropathogenic E. coli.</title>
        <authorList>
            <person name="Maldonado-Puga S."/>
            <person name="Meza-Segura M."/>
            <person name="Zaidi M.B."/>
            <person name="Estrada-Garcia T."/>
        </authorList>
    </citation>
    <scope>NUCLEOTIDE SEQUENCE [LARGE SCALE GENOMIC DNA]</scope>
    <source>
        <strain evidence="1 2">Mex-12/320a</strain>
    </source>
</reference>
<gene>
    <name evidence="1" type="ORF">EYS06_02105</name>
</gene>
<evidence type="ECO:0000313" key="2">
    <source>
        <dbReference type="Proteomes" id="UP000292187"/>
    </source>
</evidence>
<sequence length="78" mass="8776">MRFVHAGCGVNALFGLQNLQIQYIVRRPDKRSASGSFAFVISLMPGEIRAYSRIQHFYTVNPNIIPVSSCSSRWQCAI</sequence>